<dbReference type="RefSeq" id="WP_092054976.1">
    <property type="nucleotide sequence ID" value="NZ_FOJJ01000009.1"/>
</dbReference>
<dbReference type="OrthoDB" id="9813425at2"/>
<evidence type="ECO:0008006" key="3">
    <source>
        <dbReference type="Google" id="ProtNLM"/>
    </source>
</evidence>
<evidence type="ECO:0000313" key="1">
    <source>
        <dbReference type="EMBL" id="TRO78486.1"/>
    </source>
</evidence>
<dbReference type="Gene3D" id="3.60.10.10">
    <property type="entry name" value="Endonuclease/exonuclease/phosphatase"/>
    <property type="match status" value="1"/>
</dbReference>
<organism evidence="1 2">
    <name type="scientific">Trichloromonas acetexigens</name>
    <dbReference type="NCBI Taxonomy" id="38815"/>
    <lineage>
        <taxon>Bacteria</taxon>
        <taxon>Pseudomonadati</taxon>
        <taxon>Thermodesulfobacteriota</taxon>
        <taxon>Desulfuromonadia</taxon>
        <taxon>Desulfuromonadales</taxon>
        <taxon>Trichloromonadaceae</taxon>
        <taxon>Trichloromonas</taxon>
    </lineage>
</organism>
<reference evidence="1 2" key="1">
    <citation type="submission" date="2019-07" db="EMBL/GenBank/DDBJ databases">
        <title>Insights of Desulfuromonas acetexigens electromicrobiology.</title>
        <authorList>
            <person name="Katuri K."/>
            <person name="Sapireddy V."/>
            <person name="Shaw D.R."/>
            <person name="Saikaly P."/>
        </authorList>
    </citation>
    <scope>NUCLEOTIDE SEQUENCE [LARGE SCALE GENOMIC DNA]</scope>
    <source>
        <strain evidence="1 2">2873</strain>
    </source>
</reference>
<dbReference type="SUPFAM" id="SSF56219">
    <property type="entry name" value="DNase I-like"/>
    <property type="match status" value="1"/>
</dbReference>
<evidence type="ECO:0000313" key="2">
    <source>
        <dbReference type="Proteomes" id="UP000317155"/>
    </source>
</evidence>
<dbReference type="InterPro" id="IPR036691">
    <property type="entry name" value="Endo/exonu/phosph_ase_sf"/>
</dbReference>
<name>A0A550J5I2_9BACT</name>
<comment type="caution">
    <text evidence="1">The sequence shown here is derived from an EMBL/GenBank/DDBJ whole genome shotgun (WGS) entry which is preliminary data.</text>
</comment>
<dbReference type="EMBL" id="VJVV01000017">
    <property type="protein sequence ID" value="TRO78486.1"/>
    <property type="molecule type" value="Genomic_DNA"/>
</dbReference>
<keyword evidence="2" id="KW-1185">Reference proteome</keyword>
<protein>
    <recommendedName>
        <fullName evidence="3">Endonuclease/exonuclease/phosphatase domain-containing protein</fullName>
    </recommendedName>
</protein>
<gene>
    <name evidence="1" type="ORF">FL622_16065</name>
</gene>
<dbReference type="AlphaFoldDB" id="A0A550J5I2"/>
<accession>A0A550J5I2</accession>
<sequence length="244" mass="27095">MTAIRIMTYSVGECRGADGRVEPERIVTVVKETTPDVLAVQDLATTTLPDQLDYLARRLGMRAYSAPQAPGCAWLAYAPLKGVQGYDLGQGGCLLRADLDIDGKRLHLLNLRLTAERSARQRQIATLVGPDLLGDRSLTCATLLLGDFADTFWGAGNLALNLHLKKAVRSFWRGTYPAFLPLIDRDRAYYRGHLQILDSRIPRNAAARQACRHLPLIVTVEVTDPRTFLRTEKLKRSRMEVAPG</sequence>
<proteinExistence type="predicted"/>
<dbReference type="Proteomes" id="UP000317155">
    <property type="component" value="Unassembled WGS sequence"/>
</dbReference>